<dbReference type="EMBL" id="JAQQBS010000001">
    <property type="protein sequence ID" value="KAK0177826.1"/>
    <property type="molecule type" value="Genomic_DNA"/>
</dbReference>
<organism evidence="1 2">
    <name type="scientific">Microctonus aethiopoides</name>
    <dbReference type="NCBI Taxonomy" id="144406"/>
    <lineage>
        <taxon>Eukaryota</taxon>
        <taxon>Metazoa</taxon>
        <taxon>Ecdysozoa</taxon>
        <taxon>Arthropoda</taxon>
        <taxon>Hexapoda</taxon>
        <taxon>Insecta</taxon>
        <taxon>Pterygota</taxon>
        <taxon>Neoptera</taxon>
        <taxon>Endopterygota</taxon>
        <taxon>Hymenoptera</taxon>
        <taxon>Apocrita</taxon>
        <taxon>Ichneumonoidea</taxon>
        <taxon>Braconidae</taxon>
        <taxon>Euphorinae</taxon>
        <taxon>Microctonus</taxon>
    </lineage>
</organism>
<dbReference type="Proteomes" id="UP001168990">
    <property type="component" value="Unassembled WGS sequence"/>
</dbReference>
<accession>A0AA39FYG2</accession>
<dbReference type="AlphaFoldDB" id="A0AA39FYG2"/>
<reference evidence="1" key="1">
    <citation type="journal article" date="2023" name="bioRxiv">
        <title>Scaffold-level genome assemblies of two parasitoid biocontrol wasps reveal the parthenogenesis mechanism and an associated novel virus.</title>
        <authorList>
            <person name="Inwood S."/>
            <person name="Skelly J."/>
            <person name="Guhlin J."/>
            <person name="Harrop T."/>
            <person name="Goldson S."/>
            <person name="Dearden P."/>
        </authorList>
    </citation>
    <scope>NUCLEOTIDE SEQUENCE</scope>
    <source>
        <strain evidence="1">Irish</strain>
        <tissue evidence="1">Whole body</tissue>
    </source>
</reference>
<dbReference type="InterPro" id="IPR012674">
    <property type="entry name" value="Calycin"/>
</dbReference>
<keyword evidence="2" id="KW-1185">Reference proteome</keyword>
<sequence>MYWCYTCPEMNATVEVNLTEFAGEWYTVAATPISGGIGSCLHFQVDSAAHNFSMNFTTTSYRNNKRLLWKVLGEQSGTELSATWQLTLYNRTIGPFRHQILEIDYQNYCTMVVCGSDTRYIPKQRFAMIWSRTKNLSNDLLSTLKKNIAKYVDEADIRDIDNTCKDITF</sequence>
<dbReference type="SUPFAM" id="SSF50814">
    <property type="entry name" value="Lipocalins"/>
    <property type="match status" value="1"/>
</dbReference>
<comment type="caution">
    <text evidence="1">The sequence shown here is derived from an EMBL/GenBank/DDBJ whole genome shotgun (WGS) entry which is preliminary data.</text>
</comment>
<dbReference type="Gene3D" id="2.40.128.20">
    <property type="match status" value="1"/>
</dbReference>
<evidence type="ECO:0000313" key="2">
    <source>
        <dbReference type="Proteomes" id="UP001168990"/>
    </source>
</evidence>
<protein>
    <recommendedName>
        <fullName evidence="3">Lipocalin/cytosolic fatty-acid binding domain-containing protein</fullName>
    </recommendedName>
</protein>
<evidence type="ECO:0000313" key="1">
    <source>
        <dbReference type="EMBL" id="KAK0177826.1"/>
    </source>
</evidence>
<evidence type="ECO:0008006" key="3">
    <source>
        <dbReference type="Google" id="ProtNLM"/>
    </source>
</evidence>
<reference evidence="1" key="2">
    <citation type="submission" date="2023-03" db="EMBL/GenBank/DDBJ databases">
        <authorList>
            <person name="Inwood S.N."/>
            <person name="Skelly J.G."/>
            <person name="Guhlin J."/>
            <person name="Harrop T.W.R."/>
            <person name="Goldson S.G."/>
            <person name="Dearden P.K."/>
        </authorList>
    </citation>
    <scope>NUCLEOTIDE SEQUENCE</scope>
    <source>
        <strain evidence="1">Irish</strain>
        <tissue evidence="1">Whole body</tissue>
    </source>
</reference>
<proteinExistence type="predicted"/>
<gene>
    <name evidence="1" type="ORF">PV328_001835</name>
</gene>
<name>A0AA39FYG2_9HYME</name>